<name>A0A381N5Y5_9ZZZZ</name>
<accession>A0A381N5Y5</accession>
<dbReference type="PANTHER" id="PTHR44858:SF1">
    <property type="entry name" value="UDP-N-ACETYLGLUCOSAMINE--PEPTIDE N-ACETYLGLUCOSAMINYLTRANSFERASE SPINDLY-RELATED"/>
    <property type="match status" value="1"/>
</dbReference>
<keyword evidence="2" id="KW-0802">TPR repeat</keyword>
<dbReference type="InterPro" id="IPR050498">
    <property type="entry name" value="Ycf3"/>
</dbReference>
<dbReference type="InterPro" id="IPR011990">
    <property type="entry name" value="TPR-like_helical_dom_sf"/>
</dbReference>
<dbReference type="SUPFAM" id="SSF48452">
    <property type="entry name" value="TPR-like"/>
    <property type="match status" value="1"/>
</dbReference>
<dbReference type="Gene3D" id="1.25.40.10">
    <property type="entry name" value="Tetratricopeptide repeat domain"/>
    <property type="match status" value="1"/>
</dbReference>
<proteinExistence type="predicted"/>
<dbReference type="SMART" id="SM00028">
    <property type="entry name" value="TPR"/>
    <property type="match status" value="3"/>
</dbReference>
<dbReference type="InterPro" id="IPR019734">
    <property type="entry name" value="TPR_rpt"/>
</dbReference>
<dbReference type="AlphaFoldDB" id="A0A381N5Y5"/>
<protein>
    <submittedName>
        <fullName evidence="3">Uncharacterized protein</fullName>
    </submittedName>
</protein>
<evidence type="ECO:0000313" key="3">
    <source>
        <dbReference type="EMBL" id="SUZ49955.1"/>
    </source>
</evidence>
<evidence type="ECO:0000256" key="1">
    <source>
        <dbReference type="ARBA" id="ARBA00022737"/>
    </source>
</evidence>
<organism evidence="3">
    <name type="scientific">marine metagenome</name>
    <dbReference type="NCBI Taxonomy" id="408172"/>
    <lineage>
        <taxon>unclassified sequences</taxon>
        <taxon>metagenomes</taxon>
        <taxon>ecological metagenomes</taxon>
    </lineage>
</organism>
<evidence type="ECO:0000256" key="2">
    <source>
        <dbReference type="ARBA" id="ARBA00022803"/>
    </source>
</evidence>
<dbReference type="Pfam" id="PF13181">
    <property type="entry name" value="TPR_8"/>
    <property type="match status" value="1"/>
</dbReference>
<dbReference type="Pfam" id="PF13414">
    <property type="entry name" value="TPR_11"/>
    <property type="match status" value="1"/>
</dbReference>
<dbReference type="PROSITE" id="PS50005">
    <property type="entry name" value="TPR"/>
    <property type="match status" value="1"/>
</dbReference>
<keyword evidence="1" id="KW-0677">Repeat</keyword>
<dbReference type="GO" id="GO:0046813">
    <property type="term" value="P:receptor-mediated virion attachment to host cell"/>
    <property type="evidence" value="ECO:0007669"/>
    <property type="project" value="TreeGrafter"/>
</dbReference>
<reference evidence="3" key="1">
    <citation type="submission" date="2018-05" db="EMBL/GenBank/DDBJ databases">
        <authorList>
            <person name="Lanie J.A."/>
            <person name="Ng W.-L."/>
            <person name="Kazmierczak K.M."/>
            <person name="Andrzejewski T.M."/>
            <person name="Davidsen T.M."/>
            <person name="Wayne K.J."/>
            <person name="Tettelin H."/>
            <person name="Glass J.I."/>
            <person name="Rusch D."/>
            <person name="Podicherti R."/>
            <person name="Tsui H.-C.T."/>
            <person name="Winkler M.E."/>
        </authorList>
    </citation>
    <scope>NUCLEOTIDE SEQUENCE</scope>
</reference>
<dbReference type="GO" id="GO:0009279">
    <property type="term" value="C:cell outer membrane"/>
    <property type="evidence" value="ECO:0007669"/>
    <property type="project" value="TreeGrafter"/>
</dbReference>
<dbReference type="EMBL" id="UINC01000144">
    <property type="protein sequence ID" value="SUZ49955.1"/>
    <property type="molecule type" value="Genomic_DNA"/>
</dbReference>
<gene>
    <name evidence="3" type="ORF">METZ01_LOCUS2809</name>
</gene>
<sequence length="103" mass="11643">MGQFHLAIRDYDKALRLDPKFVLGYLIRGLALNELDQHMQAVENYDQAINLSPDFTHAFIGRALAHAALGNDAEAQQDTDRAVDLGRHREQMEARLAAITEQR</sequence>
<dbReference type="PANTHER" id="PTHR44858">
    <property type="entry name" value="TETRATRICOPEPTIDE REPEAT PROTEIN 6"/>
    <property type="match status" value="1"/>
</dbReference>